<keyword evidence="2" id="KW-0238">DNA-binding</keyword>
<dbReference type="InterPro" id="IPR036388">
    <property type="entry name" value="WH-like_DNA-bd_sf"/>
</dbReference>
<evidence type="ECO:0000256" key="3">
    <source>
        <dbReference type="ARBA" id="ARBA00023163"/>
    </source>
</evidence>
<organism evidence="5 6">
    <name type="scientific">Pseudokineococcus marinus</name>
    <dbReference type="NCBI Taxonomy" id="351215"/>
    <lineage>
        <taxon>Bacteria</taxon>
        <taxon>Bacillati</taxon>
        <taxon>Actinomycetota</taxon>
        <taxon>Actinomycetes</taxon>
        <taxon>Kineosporiales</taxon>
        <taxon>Kineosporiaceae</taxon>
        <taxon>Pseudokineococcus</taxon>
    </lineage>
</organism>
<reference evidence="5 6" key="1">
    <citation type="submission" date="2020-05" db="EMBL/GenBank/DDBJ databases">
        <title>MicrobeNet Type strains.</title>
        <authorList>
            <person name="Nicholson A.C."/>
        </authorList>
    </citation>
    <scope>NUCLEOTIDE SEQUENCE [LARGE SCALE GENOMIC DNA]</scope>
    <source>
        <strain evidence="5 6">JCM 14547</strain>
    </source>
</reference>
<dbReference type="GO" id="GO:0003677">
    <property type="term" value="F:DNA binding"/>
    <property type="evidence" value="ECO:0007669"/>
    <property type="project" value="UniProtKB-KW"/>
</dbReference>
<name>A0A849C4Y2_9ACTN</name>
<dbReference type="SMART" id="SM00347">
    <property type="entry name" value="HTH_MARR"/>
    <property type="match status" value="1"/>
</dbReference>
<keyword evidence="1" id="KW-0805">Transcription regulation</keyword>
<comment type="caution">
    <text evidence="5">The sequence shown here is derived from an EMBL/GenBank/DDBJ whole genome shotgun (WGS) entry which is preliminary data.</text>
</comment>
<dbReference type="GO" id="GO:0003700">
    <property type="term" value="F:DNA-binding transcription factor activity"/>
    <property type="evidence" value="ECO:0007669"/>
    <property type="project" value="InterPro"/>
</dbReference>
<dbReference type="AlphaFoldDB" id="A0A849C4Y2"/>
<dbReference type="PANTHER" id="PTHR33164:SF43">
    <property type="entry name" value="HTH-TYPE TRANSCRIPTIONAL REPRESSOR YETL"/>
    <property type="match status" value="1"/>
</dbReference>
<feature type="non-terminal residue" evidence="5">
    <location>
        <position position="138"/>
    </location>
</feature>
<proteinExistence type="predicted"/>
<feature type="domain" description="HTH marR-type" evidence="4">
    <location>
        <begin position="1"/>
        <end position="138"/>
    </location>
</feature>
<dbReference type="Pfam" id="PF12802">
    <property type="entry name" value="MarR_2"/>
    <property type="match status" value="1"/>
</dbReference>
<dbReference type="EMBL" id="JABEMA010000445">
    <property type="protein sequence ID" value="NNH24658.1"/>
    <property type="molecule type" value="Genomic_DNA"/>
</dbReference>
<dbReference type="InterPro" id="IPR000835">
    <property type="entry name" value="HTH_MarR-typ"/>
</dbReference>
<dbReference type="GO" id="GO:0006950">
    <property type="term" value="P:response to stress"/>
    <property type="evidence" value="ECO:0007669"/>
    <property type="project" value="TreeGrafter"/>
</dbReference>
<keyword evidence="3" id="KW-0804">Transcription</keyword>
<dbReference type="InterPro" id="IPR023187">
    <property type="entry name" value="Tscrpt_reg_MarR-type_CS"/>
</dbReference>
<protein>
    <submittedName>
        <fullName evidence="5">Winged helix-turn-helix transcriptional regulator</fullName>
    </submittedName>
</protein>
<evidence type="ECO:0000256" key="1">
    <source>
        <dbReference type="ARBA" id="ARBA00023015"/>
    </source>
</evidence>
<dbReference type="Proteomes" id="UP000555552">
    <property type="component" value="Unassembled WGS sequence"/>
</dbReference>
<dbReference type="Gene3D" id="1.10.10.10">
    <property type="entry name" value="Winged helix-like DNA-binding domain superfamily/Winged helix DNA-binding domain"/>
    <property type="match status" value="1"/>
</dbReference>
<keyword evidence="6" id="KW-1185">Reference proteome</keyword>
<evidence type="ECO:0000259" key="4">
    <source>
        <dbReference type="PROSITE" id="PS50995"/>
    </source>
</evidence>
<dbReference type="InterPro" id="IPR036390">
    <property type="entry name" value="WH_DNA-bd_sf"/>
</dbReference>
<dbReference type="PANTHER" id="PTHR33164">
    <property type="entry name" value="TRANSCRIPTIONAL REGULATOR, MARR FAMILY"/>
    <property type="match status" value="1"/>
</dbReference>
<dbReference type="RefSeq" id="WP_171204379.1">
    <property type="nucleotide sequence ID" value="NZ_JABEMA010000445.1"/>
</dbReference>
<gene>
    <name evidence="5" type="ORF">HLB09_16505</name>
</gene>
<evidence type="ECO:0000313" key="5">
    <source>
        <dbReference type="EMBL" id="NNH24658.1"/>
    </source>
</evidence>
<evidence type="ECO:0000313" key="6">
    <source>
        <dbReference type="Proteomes" id="UP000555552"/>
    </source>
</evidence>
<sequence>MSDPGDDPVAGPDWEELSHVLVDLVRTAVASAPDALTPVQLRCLEVLSASGGRARVSDLAEALGVVASSASRLVDRLVALGLVSRRQARASRREVDVSLTGAGRRAVQRSTAAVTAALETATAGMAEGDREALRRGLA</sequence>
<dbReference type="PROSITE" id="PS01117">
    <property type="entry name" value="HTH_MARR_1"/>
    <property type="match status" value="1"/>
</dbReference>
<evidence type="ECO:0000256" key="2">
    <source>
        <dbReference type="ARBA" id="ARBA00023125"/>
    </source>
</evidence>
<dbReference type="SUPFAM" id="SSF46785">
    <property type="entry name" value="Winged helix' DNA-binding domain"/>
    <property type="match status" value="1"/>
</dbReference>
<accession>A0A849C4Y2</accession>
<dbReference type="InterPro" id="IPR039422">
    <property type="entry name" value="MarR/SlyA-like"/>
</dbReference>
<dbReference type="PROSITE" id="PS50995">
    <property type="entry name" value="HTH_MARR_2"/>
    <property type="match status" value="1"/>
</dbReference>